<keyword evidence="4" id="KW-1185">Reference proteome</keyword>
<dbReference type="InterPro" id="IPR051199">
    <property type="entry name" value="LPS_LOS_Heptosyltrfase"/>
</dbReference>
<dbReference type="EMBL" id="FMXQ01000007">
    <property type="protein sequence ID" value="SDB44762.1"/>
    <property type="molecule type" value="Genomic_DNA"/>
</dbReference>
<dbReference type="AlphaFoldDB" id="A0A1G6DI12"/>
<gene>
    <name evidence="3" type="ORF">SAMN02982931_03420</name>
</gene>
<organism evidence="3 4">
    <name type="scientific">Bauldia litoralis</name>
    <dbReference type="NCBI Taxonomy" id="665467"/>
    <lineage>
        <taxon>Bacteria</taxon>
        <taxon>Pseudomonadati</taxon>
        <taxon>Pseudomonadota</taxon>
        <taxon>Alphaproteobacteria</taxon>
        <taxon>Hyphomicrobiales</taxon>
        <taxon>Kaistiaceae</taxon>
        <taxon>Bauldia</taxon>
    </lineage>
</organism>
<dbReference type="GO" id="GO:0005829">
    <property type="term" value="C:cytosol"/>
    <property type="evidence" value="ECO:0007669"/>
    <property type="project" value="TreeGrafter"/>
</dbReference>
<sequence length="404" mass="42307">MTVPLPAAPTVRRGLVVSAEGGGRLPVDLAACRRILVVRLDFIGDWVLMLPFLANLRASAPGAEITTVVLTRVYDLARACRFVDRVVAVDPVEAGPVAFFGRDEADVADFVADYTGGVFDLALVPRWDTDFNGALRIANGSGARKVIGFSEGCTAQRAVENRGDDRFYDAVLLDRSNAHEVEHKLGFVEAIGGRVSERGLRLDLDAADRAAADRFVTDEIGGDGRFLAVAPFAIGRKGLPPVVTADVTARLARELDLPVVVIGSPVHGEEAAAFAAMLTRPAVSAIGLPLGVSAALIGRAAALVGMDSGPAHIAAALGTPVSVVFAHPESGAADHVGSPERFRPWGDPARIQIVQPATPLAPCVEGCEADAPHCITQLGADWLTPRIAGFLARFVPEAVEGVAT</sequence>
<evidence type="ECO:0000256" key="1">
    <source>
        <dbReference type="ARBA" id="ARBA00022676"/>
    </source>
</evidence>
<dbReference type="Pfam" id="PF01075">
    <property type="entry name" value="Glyco_transf_9"/>
    <property type="match status" value="1"/>
</dbReference>
<dbReference type="GO" id="GO:0009244">
    <property type="term" value="P:lipopolysaccharide core region biosynthetic process"/>
    <property type="evidence" value="ECO:0007669"/>
    <property type="project" value="TreeGrafter"/>
</dbReference>
<protein>
    <submittedName>
        <fullName evidence="3">ADP-heptose:LPS heptosyltransferase</fullName>
    </submittedName>
</protein>
<dbReference type="InterPro" id="IPR002201">
    <property type="entry name" value="Glyco_trans_9"/>
</dbReference>
<dbReference type="CDD" id="cd03789">
    <property type="entry name" value="GT9_LPS_heptosyltransferase"/>
    <property type="match status" value="1"/>
</dbReference>
<keyword evidence="2 3" id="KW-0808">Transferase</keyword>
<dbReference type="PANTHER" id="PTHR30160">
    <property type="entry name" value="TETRAACYLDISACCHARIDE 4'-KINASE-RELATED"/>
    <property type="match status" value="1"/>
</dbReference>
<dbReference type="Gene3D" id="3.40.50.2000">
    <property type="entry name" value="Glycogen Phosphorylase B"/>
    <property type="match status" value="2"/>
</dbReference>
<evidence type="ECO:0000256" key="2">
    <source>
        <dbReference type="ARBA" id="ARBA00022679"/>
    </source>
</evidence>
<proteinExistence type="predicted"/>
<keyword evidence="1" id="KW-0328">Glycosyltransferase</keyword>
<dbReference type="RefSeq" id="WP_139167871.1">
    <property type="nucleotide sequence ID" value="NZ_FMXQ01000007.1"/>
</dbReference>
<evidence type="ECO:0000313" key="4">
    <source>
        <dbReference type="Proteomes" id="UP000199071"/>
    </source>
</evidence>
<dbReference type="SUPFAM" id="SSF53756">
    <property type="entry name" value="UDP-Glycosyltransferase/glycogen phosphorylase"/>
    <property type="match status" value="1"/>
</dbReference>
<dbReference type="OrthoDB" id="9797795at2"/>
<accession>A0A1G6DI12</accession>
<name>A0A1G6DI12_9HYPH</name>
<dbReference type="Proteomes" id="UP000199071">
    <property type="component" value="Unassembled WGS sequence"/>
</dbReference>
<evidence type="ECO:0000313" key="3">
    <source>
        <dbReference type="EMBL" id="SDB44762.1"/>
    </source>
</evidence>
<reference evidence="3 4" key="1">
    <citation type="submission" date="2016-10" db="EMBL/GenBank/DDBJ databases">
        <authorList>
            <person name="de Groot N.N."/>
        </authorList>
    </citation>
    <scope>NUCLEOTIDE SEQUENCE [LARGE SCALE GENOMIC DNA]</scope>
    <source>
        <strain evidence="3 4">ATCC 35022</strain>
    </source>
</reference>
<dbReference type="STRING" id="665467.SAMN02982931_03420"/>
<dbReference type="GO" id="GO:0008713">
    <property type="term" value="F:ADP-heptose-lipopolysaccharide heptosyltransferase activity"/>
    <property type="evidence" value="ECO:0007669"/>
    <property type="project" value="TreeGrafter"/>
</dbReference>